<keyword evidence="1" id="KW-0285">Flavoprotein</keyword>
<dbReference type="Proteomes" id="UP000510682">
    <property type="component" value="Chromosome"/>
</dbReference>
<proteinExistence type="predicted"/>
<dbReference type="EMBL" id="CP059165">
    <property type="protein sequence ID" value="QLL09103.1"/>
    <property type="molecule type" value="Genomic_DNA"/>
</dbReference>
<dbReference type="SUPFAM" id="SSF47203">
    <property type="entry name" value="Acyl-CoA dehydrogenase C-terminal domain-like"/>
    <property type="match status" value="1"/>
</dbReference>
<reference evidence="5 6" key="2">
    <citation type="submission" date="2020-07" db="EMBL/GenBank/DDBJ databases">
        <authorList>
            <person name="Yu X."/>
        </authorList>
    </citation>
    <scope>NUCLEOTIDE SEQUENCE [LARGE SCALE GENOMIC DNA]</scope>
    <source>
        <strain evidence="6">24</strain>
    </source>
</reference>
<dbReference type="PANTHER" id="PTHR48083:SF2">
    <property type="entry name" value="MEDIUM-CHAIN SPECIFIC ACYL-COA DEHYDROGENASE, MITOCHONDRIAL"/>
    <property type="match status" value="1"/>
</dbReference>
<reference evidence="6" key="1">
    <citation type="submission" date="2020-07" db="EMBL/GenBank/DDBJ databases">
        <title>Description of Mycobacterium gordonae subsp. intergordonae subsp.nov. and Mycobacterium gordonae subsp. gordonae subsp. nov.</title>
        <authorList>
            <person name="Yu X."/>
        </authorList>
    </citation>
    <scope>NUCLEOTIDE SEQUENCE [LARGE SCALE GENOMIC DNA]</scope>
    <source>
        <strain evidence="6">24</strain>
    </source>
</reference>
<dbReference type="InterPro" id="IPR036250">
    <property type="entry name" value="AcylCo_DH-like_C"/>
</dbReference>
<dbReference type="GO" id="GO:0003995">
    <property type="term" value="F:acyl-CoA dehydrogenase activity"/>
    <property type="evidence" value="ECO:0007669"/>
    <property type="project" value="TreeGrafter"/>
</dbReference>
<dbReference type="Gene3D" id="1.20.140.10">
    <property type="entry name" value="Butyryl-CoA Dehydrogenase, subunit A, domain 3"/>
    <property type="match status" value="1"/>
</dbReference>
<reference evidence="6" key="3">
    <citation type="submission" date="2023-07" db="EMBL/GenBank/DDBJ databases">
        <title>Description of Mycobacterium gordonae subsp. intergordonae subsp.nov. and Mycobacterium gordonae subsp. gordonae subsp. nov.</title>
        <authorList>
            <person name="Huang H."/>
        </authorList>
    </citation>
    <scope>NUCLEOTIDE SEQUENCE [LARGE SCALE GENOMIC DNA]</scope>
    <source>
        <strain evidence="6">24</strain>
    </source>
</reference>
<evidence type="ECO:0000259" key="4">
    <source>
        <dbReference type="Pfam" id="PF00441"/>
    </source>
</evidence>
<gene>
    <name evidence="5" type="ORF">H0P51_09580</name>
</gene>
<evidence type="ECO:0000256" key="3">
    <source>
        <dbReference type="ARBA" id="ARBA00023002"/>
    </source>
</evidence>
<feature type="domain" description="Acyl-CoA dehydrogenase/oxidase C-terminal" evidence="4">
    <location>
        <begin position="199"/>
        <end position="319"/>
    </location>
</feature>
<evidence type="ECO:0000313" key="5">
    <source>
        <dbReference type="EMBL" id="QLL09103.1"/>
    </source>
</evidence>
<dbReference type="AlphaFoldDB" id="A0A7D6E8H1"/>
<dbReference type="KEGG" id="mgor:H0P51_09580"/>
<dbReference type="Pfam" id="PF00441">
    <property type="entry name" value="Acyl-CoA_dh_1"/>
    <property type="match status" value="1"/>
</dbReference>
<dbReference type="InterPro" id="IPR050741">
    <property type="entry name" value="Acyl-CoA_dehydrogenase"/>
</dbReference>
<evidence type="ECO:0000313" key="6">
    <source>
        <dbReference type="Proteomes" id="UP000510682"/>
    </source>
</evidence>
<evidence type="ECO:0000256" key="2">
    <source>
        <dbReference type="ARBA" id="ARBA00022827"/>
    </source>
</evidence>
<organism evidence="5 6">
    <name type="scientific">Mycobacterium vicinigordonae</name>
    <dbReference type="NCBI Taxonomy" id="1719132"/>
    <lineage>
        <taxon>Bacteria</taxon>
        <taxon>Bacillati</taxon>
        <taxon>Actinomycetota</taxon>
        <taxon>Actinomycetes</taxon>
        <taxon>Mycobacteriales</taxon>
        <taxon>Mycobacteriaceae</taxon>
        <taxon>Mycobacterium</taxon>
    </lineage>
</organism>
<dbReference type="PANTHER" id="PTHR48083">
    <property type="entry name" value="MEDIUM-CHAIN SPECIFIC ACYL-COA DEHYDROGENASE, MITOCHONDRIAL-RELATED"/>
    <property type="match status" value="1"/>
</dbReference>
<dbReference type="GO" id="GO:0005737">
    <property type="term" value="C:cytoplasm"/>
    <property type="evidence" value="ECO:0007669"/>
    <property type="project" value="TreeGrafter"/>
</dbReference>
<keyword evidence="2" id="KW-0274">FAD</keyword>
<protein>
    <submittedName>
        <fullName evidence="5">Acyl-CoA dehydrogenase</fullName>
    </submittedName>
</protein>
<keyword evidence="3" id="KW-0560">Oxidoreductase</keyword>
<accession>A0A7D6E8H1</accession>
<name>A0A7D6E8H1_9MYCO</name>
<dbReference type="RefSeq" id="WP_180917688.1">
    <property type="nucleotide sequence ID" value="NZ_CP059165.1"/>
</dbReference>
<dbReference type="InterPro" id="IPR009075">
    <property type="entry name" value="AcylCo_DH/oxidase_C"/>
</dbReference>
<evidence type="ECO:0000256" key="1">
    <source>
        <dbReference type="ARBA" id="ARBA00022630"/>
    </source>
</evidence>
<keyword evidence="6" id="KW-1185">Reference proteome</keyword>
<sequence>MSSWLAGGVFEDAPQDNHSALRELVREIGQRAHRMHRPGAVEFDRRLWRTLEDSDLTRLTSSHDPDAGAGELAVVLHGLSRQAIGEPVADTDLLAAWLADAAGLSVPQRGPLSVAIANGRIDDDRLHATSDAVPWARHVAALVLLARTADGYLAGVIDAGGARIEPARNLAGEPRDRVIIDVGVAELRRIDAARSRELIRRGAWARCIQILGTLDAAAELTVAHTRDRIQFGRPLKDFQTVQHALVAMAGDIERARVATTAAVAASCQHGFASAHTDFAVTTAKVVVGRVVPRVTTVGHQLHGAIGATAEHSLWQSTLRAQSWVGEFGSTRECATKLGRVALAHAGGRASLWEFLTKDTSVSPGTSGRQNNSP</sequence>
<dbReference type="GO" id="GO:0033539">
    <property type="term" value="P:fatty acid beta-oxidation using acyl-CoA dehydrogenase"/>
    <property type="evidence" value="ECO:0007669"/>
    <property type="project" value="TreeGrafter"/>
</dbReference>